<reference evidence="10" key="1">
    <citation type="submission" date="2023-03" db="EMBL/GenBank/DDBJ databases">
        <title>Complete genome of Cladonia borealis.</title>
        <authorList>
            <person name="Park H."/>
        </authorList>
    </citation>
    <scope>NUCLEOTIDE SEQUENCE</scope>
    <source>
        <strain evidence="10">ANT050790</strain>
    </source>
</reference>
<dbReference type="GO" id="GO:0007018">
    <property type="term" value="P:microtubule-based movement"/>
    <property type="evidence" value="ECO:0007669"/>
    <property type="project" value="InterPro"/>
</dbReference>
<protein>
    <recommendedName>
        <fullName evidence="6">Kinesin-like protein</fullName>
    </recommendedName>
</protein>
<feature type="region of interest" description="Disordered" evidence="8">
    <location>
        <begin position="47"/>
        <end position="69"/>
    </location>
</feature>
<dbReference type="InterPro" id="IPR027640">
    <property type="entry name" value="Kinesin-like_fam"/>
</dbReference>
<dbReference type="GO" id="GO:0016887">
    <property type="term" value="F:ATP hydrolysis activity"/>
    <property type="evidence" value="ECO:0007669"/>
    <property type="project" value="TreeGrafter"/>
</dbReference>
<evidence type="ECO:0000256" key="8">
    <source>
        <dbReference type="SAM" id="MobiDB-lite"/>
    </source>
</evidence>
<proteinExistence type="inferred from homology"/>
<dbReference type="GO" id="GO:0008017">
    <property type="term" value="F:microtubule binding"/>
    <property type="evidence" value="ECO:0007669"/>
    <property type="project" value="InterPro"/>
</dbReference>
<sequence>MEPPPKPSSTSLFQVYLRLRPPPSPLVQLTPQSLYPLLPPPERYLTVESPSQESQDGMPTHITLNPPNDSRKRAVEKFAFTKVFEEQAEQIDIFKGTGVVPLIEGVLGEGRDGLLATLGVTGSGKSHTILGSKSQRGLTQLSLDLLYRSLDRLTLHPSSHPLLIASLAATDPSESQILSASTFLESVYGDGLQEPIHSRAPTPMTVGFPSCSSSKSLLSTVPKSQWSIPTLETSFYPKDIEYSTIRLVEVAPAPNAEQTTNETGILPSQIPFWKSPTLRMTRKQAKLRFGNTLQETSYTPSVPRRKMPQRPSSLPRFPDISDISIPTASNAEYAIVISMYEVYNDRIFDLLAVPSNQKDLRRRHLLFKPTEASPDRKVVAGLRKVVCGNYEEALMVLETGLTERRVAGTGSNSVSSRSHGFFCVEVKRRPRGGMSNSWTGAHLTIVDLAGSERARNAKTAGATLAEAGKINESLMYLGQCLQMQSDSQDETKPALVPFRQCKLTELLFSNSFPSSSHHTIHSTHRHRNPQKAVMIVTADPLGDFNATSQILRYSALAREVTVPRIPSVSSTILSGTTGRAPSSQASPTFTHTDEAVVEMAFSEIARLNEEVEILNVRLAEEEGRRREAEENWQNAEDKAEVVEMEVREECWTEMERRLEEERRRWMCAWGEEADHNDEHLDRKLEILSKGIQIHEDAVDRNAYITELETENEALRQRFEALEHEIQSRSPTKSRQKLKIPSLALADIRVAAGSDSGIEALGSAVSKLKGLGLTDPAEARAPEKTAGKTAGKKVRKLTTRKWDLMDENDLDAFENHY</sequence>
<evidence type="ECO:0000259" key="9">
    <source>
        <dbReference type="PROSITE" id="PS50067"/>
    </source>
</evidence>
<evidence type="ECO:0000256" key="6">
    <source>
        <dbReference type="RuleBase" id="RU000394"/>
    </source>
</evidence>
<dbReference type="PANTHER" id="PTHR24115">
    <property type="entry name" value="KINESIN-RELATED"/>
    <property type="match status" value="1"/>
</dbReference>
<dbReference type="GO" id="GO:0003777">
    <property type="term" value="F:microtubule motor activity"/>
    <property type="evidence" value="ECO:0007669"/>
    <property type="project" value="InterPro"/>
</dbReference>
<evidence type="ECO:0000256" key="5">
    <source>
        <dbReference type="PROSITE-ProRule" id="PRU00283"/>
    </source>
</evidence>
<dbReference type="GO" id="GO:0005874">
    <property type="term" value="C:microtubule"/>
    <property type="evidence" value="ECO:0007669"/>
    <property type="project" value="UniProtKB-KW"/>
</dbReference>
<dbReference type="AlphaFoldDB" id="A0AA39V2C2"/>
<feature type="domain" description="Kinesin motor" evidence="9">
    <location>
        <begin position="12"/>
        <end position="560"/>
    </location>
</feature>
<dbReference type="InterPro" id="IPR027417">
    <property type="entry name" value="P-loop_NTPase"/>
</dbReference>
<dbReference type="SMART" id="SM00129">
    <property type="entry name" value="KISc"/>
    <property type="match status" value="1"/>
</dbReference>
<dbReference type="PANTHER" id="PTHR24115:SF1008">
    <property type="entry name" value="KINESIN-LIKE PROTEIN SUBITO"/>
    <property type="match status" value="1"/>
</dbReference>
<evidence type="ECO:0000256" key="2">
    <source>
        <dbReference type="ARBA" id="ARBA00022741"/>
    </source>
</evidence>
<dbReference type="FunFam" id="3.40.850.10:FF:000120">
    <property type="entry name" value="Kinesin family protein"/>
    <property type="match status" value="1"/>
</dbReference>
<dbReference type="PRINTS" id="PR00380">
    <property type="entry name" value="KINESINHEAVY"/>
</dbReference>
<dbReference type="InterPro" id="IPR036961">
    <property type="entry name" value="Kinesin_motor_dom_sf"/>
</dbReference>
<dbReference type="Proteomes" id="UP001166286">
    <property type="component" value="Unassembled WGS sequence"/>
</dbReference>
<evidence type="ECO:0000256" key="7">
    <source>
        <dbReference type="SAM" id="Coils"/>
    </source>
</evidence>
<dbReference type="EMBL" id="JAFEKC020000008">
    <property type="protein sequence ID" value="KAK0513313.1"/>
    <property type="molecule type" value="Genomic_DNA"/>
</dbReference>
<comment type="caution">
    <text evidence="10">The sequence shown here is derived from an EMBL/GenBank/DDBJ whole genome shotgun (WGS) entry which is preliminary data.</text>
</comment>
<dbReference type="GO" id="GO:0005634">
    <property type="term" value="C:nucleus"/>
    <property type="evidence" value="ECO:0007669"/>
    <property type="project" value="TreeGrafter"/>
</dbReference>
<keyword evidence="3 5" id="KW-0067">ATP-binding</keyword>
<feature type="compositionally biased region" description="Polar residues" evidence="8">
    <location>
        <begin position="48"/>
        <end position="68"/>
    </location>
</feature>
<dbReference type="Pfam" id="PF00225">
    <property type="entry name" value="Kinesin"/>
    <property type="match status" value="2"/>
</dbReference>
<dbReference type="GO" id="GO:0005524">
    <property type="term" value="F:ATP binding"/>
    <property type="evidence" value="ECO:0007669"/>
    <property type="project" value="UniProtKB-UniRule"/>
</dbReference>
<keyword evidence="11" id="KW-1185">Reference proteome</keyword>
<dbReference type="GO" id="GO:0005871">
    <property type="term" value="C:kinesin complex"/>
    <property type="evidence" value="ECO:0007669"/>
    <property type="project" value="TreeGrafter"/>
</dbReference>
<feature type="coiled-coil region" evidence="7">
    <location>
        <begin position="597"/>
        <end position="645"/>
    </location>
</feature>
<dbReference type="FunFam" id="3.40.850.10:FF:000091">
    <property type="entry name" value="Kinesin family protein"/>
    <property type="match status" value="1"/>
</dbReference>
<evidence type="ECO:0000256" key="3">
    <source>
        <dbReference type="ARBA" id="ARBA00022840"/>
    </source>
</evidence>
<dbReference type="SUPFAM" id="SSF52540">
    <property type="entry name" value="P-loop containing nucleoside triphosphate hydrolases"/>
    <property type="match status" value="1"/>
</dbReference>
<evidence type="ECO:0000256" key="4">
    <source>
        <dbReference type="ARBA" id="ARBA00023175"/>
    </source>
</evidence>
<dbReference type="PROSITE" id="PS00411">
    <property type="entry name" value="KINESIN_MOTOR_1"/>
    <property type="match status" value="1"/>
</dbReference>
<dbReference type="InterPro" id="IPR001752">
    <property type="entry name" value="Kinesin_motor_dom"/>
</dbReference>
<name>A0AA39V2C2_9LECA</name>
<feature type="binding site" evidence="5">
    <location>
        <begin position="119"/>
        <end position="126"/>
    </location>
    <ligand>
        <name>ATP</name>
        <dbReference type="ChEBI" id="CHEBI:30616"/>
    </ligand>
</feature>
<comment type="similarity">
    <text evidence="5 6">Belongs to the TRAFAC class myosin-kinesin ATPase superfamily. Kinesin family.</text>
</comment>
<dbReference type="InterPro" id="IPR019821">
    <property type="entry name" value="Kinesin_motor_CS"/>
</dbReference>
<evidence type="ECO:0000313" key="11">
    <source>
        <dbReference type="Proteomes" id="UP001166286"/>
    </source>
</evidence>
<keyword evidence="1 6" id="KW-0493">Microtubule</keyword>
<evidence type="ECO:0000313" key="10">
    <source>
        <dbReference type="EMBL" id="KAK0513313.1"/>
    </source>
</evidence>
<dbReference type="PROSITE" id="PS50067">
    <property type="entry name" value="KINESIN_MOTOR_2"/>
    <property type="match status" value="1"/>
</dbReference>
<dbReference type="Gene3D" id="3.40.850.10">
    <property type="entry name" value="Kinesin motor domain"/>
    <property type="match status" value="2"/>
</dbReference>
<keyword evidence="4 5" id="KW-0505">Motor protein</keyword>
<keyword evidence="2 5" id="KW-0547">Nucleotide-binding</keyword>
<accession>A0AA39V2C2</accession>
<evidence type="ECO:0000256" key="1">
    <source>
        <dbReference type="ARBA" id="ARBA00022701"/>
    </source>
</evidence>
<organism evidence="10 11">
    <name type="scientific">Cladonia borealis</name>
    <dbReference type="NCBI Taxonomy" id="184061"/>
    <lineage>
        <taxon>Eukaryota</taxon>
        <taxon>Fungi</taxon>
        <taxon>Dikarya</taxon>
        <taxon>Ascomycota</taxon>
        <taxon>Pezizomycotina</taxon>
        <taxon>Lecanoromycetes</taxon>
        <taxon>OSLEUM clade</taxon>
        <taxon>Lecanoromycetidae</taxon>
        <taxon>Lecanorales</taxon>
        <taxon>Lecanorineae</taxon>
        <taxon>Cladoniaceae</taxon>
        <taxon>Cladonia</taxon>
    </lineage>
</organism>
<feature type="region of interest" description="Disordered" evidence="8">
    <location>
        <begin position="297"/>
        <end position="318"/>
    </location>
</feature>
<keyword evidence="7" id="KW-0175">Coiled coil</keyword>
<gene>
    <name evidence="10" type="ORF">JMJ35_004299</name>
</gene>